<protein>
    <submittedName>
        <fullName evidence="1">Uncharacterized protein</fullName>
    </submittedName>
</protein>
<organism evidence="1">
    <name type="scientific">marine metagenome</name>
    <dbReference type="NCBI Taxonomy" id="408172"/>
    <lineage>
        <taxon>unclassified sequences</taxon>
        <taxon>metagenomes</taxon>
        <taxon>ecological metagenomes</taxon>
    </lineage>
</organism>
<feature type="non-terminal residue" evidence="1">
    <location>
        <position position="1"/>
    </location>
</feature>
<proteinExistence type="predicted"/>
<dbReference type="AlphaFoldDB" id="A0A381RRH9"/>
<dbReference type="EMBL" id="UINC01002240">
    <property type="protein sequence ID" value="SUZ94496.1"/>
    <property type="molecule type" value="Genomic_DNA"/>
</dbReference>
<evidence type="ECO:0000313" key="1">
    <source>
        <dbReference type="EMBL" id="SUZ94496.1"/>
    </source>
</evidence>
<reference evidence="1" key="1">
    <citation type="submission" date="2018-05" db="EMBL/GenBank/DDBJ databases">
        <authorList>
            <person name="Lanie J.A."/>
            <person name="Ng W.-L."/>
            <person name="Kazmierczak K.M."/>
            <person name="Andrzejewski T.M."/>
            <person name="Davidsen T.M."/>
            <person name="Wayne K.J."/>
            <person name="Tettelin H."/>
            <person name="Glass J.I."/>
            <person name="Rusch D."/>
            <person name="Podicherti R."/>
            <person name="Tsui H.-C.T."/>
            <person name="Winkler M.E."/>
        </authorList>
    </citation>
    <scope>NUCLEOTIDE SEQUENCE</scope>
</reference>
<sequence length="35" mass="3811">VTAGRITEPVVHRVATYETGDHAGQLSPVVVFRTF</sequence>
<name>A0A381RRH9_9ZZZZ</name>
<gene>
    <name evidence="1" type="ORF">METZ01_LOCUS47350</name>
</gene>
<accession>A0A381RRH9</accession>